<evidence type="ECO:0000256" key="1">
    <source>
        <dbReference type="SAM" id="MobiDB-lite"/>
    </source>
</evidence>
<sequence>MRPDPPDEAIPSPDPQPLPPIEPKRWRCCHCGGTGLDSYAETCLHCEGLGFC</sequence>
<proteinExistence type="predicted"/>
<dbReference type="RefSeq" id="WP_189244185.1">
    <property type="nucleotide sequence ID" value="NZ_BMQP01000089.1"/>
</dbReference>
<feature type="compositionally biased region" description="Pro residues" evidence="1">
    <location>
        <begin position="12"/>
        <end position="21"/>
    </location>
</feature>
<dbReference type="EMBL" id="BOOI01000124">
    <property type="protein sequence ID" value="GIH89287.1"/>
    <property type="molecule type" value="Genomic_DNA"/>
</dbReference>
<name>A0A8J3S7B6_PLARO</name>
<evidence type="ECO:0000313" key="3">
    <source>
        <dbReference type="Proteomes" id="UP000655044"/>
    </source>
</evidence>
<feature type="region of interest" description="Disordered" evidence="1">
    <location>
        <begin position="1"/>
        <end position="23"/>
    </location>
</feature>
<dbReference type="AlphaFoldDB" id="A0A8J3S7B6"/>
<comment type="caution">
    <text evidence="2">The sequence shown here is derived from an EMBL/GenBank/DDBJ whole genome shotgun (WGS) entry which is preliminary data.</text>
</comment>
<dbReference type="Proteomes" id="UP000655044">
    <property type="component" value="Unassembled WGS sequence"/>
</dbReference>
<accession>A0A8J3S7B6</accession>
<keyword evidence="3" id="KW-1185">Reference proteome</keyword>
<gene>
    <name evidence="2" type="ORF">Pro02_76950</name>
</gene>
<reference evidence="2" key="1">
    <citation type="submission" date="2021-01" db="EMBL/GenBank/DDBJ databases">
        <title>Whole genome shotgun sequence of Planobispora rosea NBRC 15558.</title>
        <authorList>
            <person name="Komaki H."/>
            <person name="Tamura T."/>
        </authorList>
    </citation>
    <scope>NUCLEOTIDE SEQUENCE</scope>
    <source>
        <strain evidence="2">NBRC 15558</strain>
    </source>
</reference>
<protein>
    <submittedName>
        <fullName evidence="2">Uncharacterized protein</fullName>
    </submittedName>
</protein>
<evidence type="ECO:0000313" key="2">
    <source>
        <dbReference type="EMBL" id="GIH89287.1"/>
    </source>
</evidence>
<organism evidence="2 3">
    <name type="scientific">Planobispora rosea</name>
    <dbReference type="NCBI Taxonomy" id="35762"/>
    <lineage>
        <taxon>Bacteria</taxon>
        <taxon>Bacillati</taxon>
        <taxon>Actinomycetota</taxon>
        <taxon>Actinomycetes</taxon>
        <taxon>Streptosporangiales</taxon>
        <taxon>Streptosporangiaceae</taxon>
        <taxon>Planobispora</taxon>
    </lineage>
</organism>